<evidence type="ECO:0000256" key="2">
    <source>
        <dbReference type="SAM" id="Phobius"/>
    </source>
</evidence>
<dbReference type="NCBIfam" id="NF033510">
    <property type="entry name" value="Ca_tandemer"/>
    <property type="match status" value="5"/>
</dbReference>
<dbReference type="InterPro" id="IPR013783">
    <property type="entry name" value="Ig-like_fold"/>
</dbReference>
<dbReference type="InterPro" id="IPR039329">
    <property type="entry name" value="SIAE"/>
</dbReference>
<dbReference type="Gene3D" id="2.60.40.10">
    <property type="entry name" value="Immunoglobulins"/>
    <property type="match status" value="17"/>
</dbReference>
<dbReference type="Pfam" id="PF17936">
    <property type="entry name" value="Big_6"/>
    <property type="match status" value="1"/>
</dbReference>
<evidence type="ECO:0000259" key="3">
    <source>
        <dbReference type="Pfam" id="PF17936"/>
    </source>
</evidence>
<protein>
    <submittedName>
        <fullName evidence="4">Ig-like domain-containing protein</fullName>
    </submittedName>
</protein>
<feature type="region of interest" description="Disordered" evidence="1">
    <location>
        <begin position="103"/>
        <end position="124"/>
    </location>
</feature>
<name>A0ABT7TN26_9MICO</name>
<keyword evidence="2" id="KW-1133">Transmembrane helix</keyword>
<proteinExistence type="predicted"/>
<reference evidence="4 5" key="1">
    <citation type="submission" date="2023-06" db="EMBL/GenBank/DDBJ databases">
        <authorList>
            <person name="Feng G."/>
            <person name="Li J."/>
            <person name="Zhu H."/>
        </authorList>
    </citation>
    <scope>NUCLEOTIDE SEQUENCE [LARGE SCALE GENOMIC DNA]</scope>
    <source>
        <strain evidence="4 5">RHCKG28</strain>
    </source>
</reference>
<sequence>MTALIAATVAIQPAAAAPTDVTEAEGVLLRGGGVVDLDDIAQLAGAYAARGATSGGGTTSQPVDLQALDAVRVGLGNDIDLLGPQGILTLGVAGQYASATPTGATASSGAVTENGGIGVGTGSDAGPRSTLDLTQLLGVVGADDVLANGELSFGALGSTITSTRGAPVTTTTDYDIADADLTLQSPAVAGLTQSLRTDLSAVSDRLDATIGSGGALNGVANGLTGSLQQAVQPLGLITLNGTQVTATADLDLRPALDRVAATPLTSGAVTVDLGTGRITVDLDELTALNDQGPNTPVLTDATIAAINTALADILERQLPTLLQAAVVEIVNATAITIDVSANAQLRTGVLPPVGIPALQLRVATTLGDVLGTASNPGGRQITASGLVGGAIAPLFTGLVGTTLLPAVAGVLGPVVGGDGIAALGRTLTATTTAVAGVLAPAVALVRQVVDVTVNVQDPEGDFRDPRGSDAGSRSVSALRLAILPDVGPSAATVDLATSTVRATAFVAPTITAPTAGQQFSVPSDSSTRSVTVSGAGEPGAAIALDAGGGRTATATVGADGTWTTTIAGVPVGDQTVTATQTVAGVAAGSATQTFSIVAQRPLVIATPTAGQRFTTAGTTAPVTLTGTATANARIDIELGGGLTADTTADGSGAWSVRVDAVPVGDQTASVTQTVGDTTSGAVTRDFTVVTAAGLTIDTPTEGQDLPLVGDTRDVVLTGAAEPDAQVDVDLGGGRTATSTATSGGTWSATVEDVPAGAYTASVTQTVDGTTSGAVTRDFTVTAAPGVTIDEPADGSTLTVADATSTTTVTVTGTAAPDASVAVDLGGSFAAVTTADEDGEWTATFVGVPVGPRTVTARQTVDGATSDPATSGFEVVAGAPLTIDAPADGATVTVLGPDDTTDLAVSGTAEPGAEVRVSLGGGLTGTTTADDDGDWTVTVPDVPVGRYTVSATQTVGGTTSPAVEQTVTVAAARALTVTAPTQGSTTLVATDDSVIDVPVTGTAQPGAEVRVVLDDGDPVTTTADDDGAWTVTLSDVATGDHTIAVTQTVGGRTSDPVERDFAVAAGDALVIVTPTDGQQVPVTSSGQAAVVVRGTATAGATVTVTVDEGDPVDVVADSAGNWATDPVQLGTGDHTVTAVQTVNGTTGPVETRDFEVLPATAITIDSPAVGSRFVVVDEDATATVPISGTAEPGADVTVTVGDLVLTTTAGDDGTWTVEAEGLAPAGDYTVEATQDVDGATTDALPTSFTVDVATPLAVTSPSTAPITVAGEDVVRDVTVRGTGQPGVAVVATIDDGDPADGQATTVAADGSWSVTFPGVGVGAHPVSVTQTLPGTVSDPATSDPVTRTVTIVAADAVTITSPEDGAVLLVPDADATRDVTVTGTAEPGAPVTVRVGDAEASTTADDEGDWTVTVGGVGVGDQPVTATQTVGGTTASSPEQTVTVRAGAALQLTTPEDGDVLTVADPDGTADVVASGRAEPGAPVTVTLSTGERATVDADEDGAWTHTFADVPVGDHTVRATQVVGGVTSAPVSAGVSVRAGAPLTVTTPAGATSVTVADDRATTDVDFAGTGEPGATVTVDLGDAGSAEATVDEDGAWSTTVEDVPVGSWTASVTQSVNGTTSAPVTRPVSVVAAAELTIRQPGDEPITVADDAATTTVTVAGDAQPGATVTVTVDDRDPVETTAGPDGSWSVDVEDVAVGQHDVSATQTVGGSTSTSPVESTFEVAPAAPVEVTTPADGQQVTVADEDATTTVTVGGTAEPGATVVVDLGGGRDAATTVGDDGTWQVEVPGVPAGSTTVSVTQQVGGTTSQPVIVGIEVVVADPVTIATPADGSTVRVAQEDSLATITANGAAEPGAEVRVTLDDGDPQTVTATDAGTWSVRFARVATGEHTIRATQTVGGSTSAPVASTFTVAPGAALTVTSPTDDQVVTVPAGDPTVDLPVSGTGQPGATVVVVVDEGDPVEVTVGTDGTWGTDVPGIGAGDHTVTVTQEVGGTTSTPVVVGVTVDAADEDAVVITTPTPGSTVRIVGDTTDVRVAGTAAPGAAVSVTVDDGTAVATTADDAGAWAVTVPDVGRGEHTVAATQTVDGRTTAAPEVAFTVVAAAPLQVTSPTDGQVFPTGDDTVTVPVSGTAEPGATVTVDVDGTTVTTTAGGDGSWTVTVPDVPVGDHTVSVTQTVGGATSAPVTSGISVVVAQQDDVVITDPTPGRLIEAAGLDDTASFPVSGTAAAGAAVVVRLSNGQVRSTDAGSDGRWTVTFDGVPAGEWSLQATQTVDGTPSDSQVVPIVVRVADPLAVTSPVPGARQTAGADGTATWRVAGTAEPGATVTVRTDGDGDASVTTAADDGTRTVTVPLAVGPHTFTVTQTVGGATSAAQTVDVVVVAAGTPGTPEPPIGSGNDGSGTDDGIDDGAGNGNGNGSGIGTGNGAGVGTGTGDGAGTGDGSGRGTGRGLAFTGADVAPLAGAAGGLVVLGFLLLGLSRLARGIRRRGRA</sequence>
<dbReference type="RefSeq" id="WP_289472519.1">
    <property type="nucleotide sequence ID" value="NZ_JAUCMN010000002.1"/>
</dbReference>
<dbReference type="PANTHER" id="PTHR22901">
    <property type="entry name" value="SIALATE O-ACETYLESTERASE"/>
    <property type="match status" value="1"/>
</dbReference>
<feature type="region of interest" description="Disordered" evidence="1">
    <location>
        <begin position="2384"/>
        <end position="2443"/>
    </location>
</feature>
<feature type="domain" description="Bacterial Ig" evidence="3">
    <location>
        <begin position="978"/>
        <end position="1055"/>
    </location>
</feature>
<evidence type="ECO:0000256" key="1">
    <source>
        <dbReference type="SAM" id="MobiDB-lite"/>
    </source>
</evidence>
<dbReference type="EMBL" id="JAUCMN010000002">
    <property type="protein sequence ID" value="MDM7890991.1"/>
    <property type="molecule type" value="Genomic_DNA"/>
</dbReference>
<comment type="caution">
    <text evidence="4">The sequence shown here is derived from an EMBL/GenBank/DDBJ whole genome shotgun (WGS) entry which is preliminary data.</text>
</comment>
<dbReference type="InterPro" id="IPR047900">
    <property type="entry name" value="Choice_anch_G"/>
</dbReference>
<gene>
    <name evidence="4" type="ORF">QUG93_04785</name>
</gene>
<accession>A0ABT7TN26</accession>
<dbReference type="NCBIfam" id="NF033766">
    <property type="entry name" value="choice_anch_G"/>
    <property type="match status" value="1"/>
</dbReference>
<keyword evidence="2" id="KW-0812">Transmembrane</keyword>
<keyword evidence="2" id="KW-0472">Membrane</keyword>
<keyword evidence="5" id="KW-1185">Reference proteome</keyword>
<feature type="compositionally biased region" description="Gly residues" evidence="1">
    <location>
        <begin position="2409"/>
        <end position="2443"/>
    </location>
</feature>
<evidence type="ECO:0000313" key="5">
    <source>
        <dbReference type="Proteomes" id="UP001236404"/>
    </source>
</evidence>
<feature type="transmembrane region" description="Helical" evidence="2">
    <location>
        <begin position="2458"/>
        <end position="2478"/>
    </location>
</feature>
<dbReference type="PANTHER" id="PTHR22901:SF0">
    <property type="entry name" value="SIALATE O-ACETYLESTERASE"/>
    <property type="match status" value="1"/>
</dbReference>
<evidence type="ECO:0000313" key="4">
    <source>
        <dbReference type="EMBL" id="MDM7890991.1"/>
    </source>
</evidence>
<dbReference type="InterPro" id="IPR041498">
    <property type="entry name" value="Big_6"/>
</dbReference>
<dbReference type="Proteomes" id="UP001236404">
    <property type="component" value="Unassembled WGS sequence"/>
</dbReference>
<organism evidence="4 5">
    <name type="scientific">Curtobacterium caseinilyticum</name>
    <dbReference type="NCBI Taxonomy" id="3055137"/>
    <lineage>
        <taxon>Bacteria</taxon>
        <taxon>Bacillati</taxon>
        <taxon>Actinomycetota</taxon>
        <taxon>Actinomycetes</taxon>
        <taxon>Micrococcales</taxon>
        <taxon>Microbacteriaceae</taxon>
        <taxon>Curtobacterium</taxon>
    </lineage>
</organism>